<dbReference type="Proteomes" id="UP001610563">
    <property type="component" value="Unassembled WGS sequence"/>
</dbReference>
<sequence length="567" mass="64217">MGWSEARCQFCGVSFNIARKRKVGEPDVASWRFAGDSMWGYEEPVEDLDLSECKKQGCALAIIDPEEEDDLVSDPDFVPRSEDWDEYGPAYESNLGGQDDDDSLHISNDGDTVGDEEDEEGEEEEALYRDFLTQTTYNQSHFSGEPVGPFVYTSSSVSFQRDMLVPLPSDSPPDGYSFEDLEHIPGPKCPIADAYPGSVISLAEMRGCRTVQFLVHKSLAQDGPWQADGLHECWEEAEDWFLSGLSDGMESRDGGLQLVCPARGGVKEIWDGDTVNLDPERLGTTGLAMPFHPWCFDIFSRQSKLRFENKVNIAGLINWRNAECSWDAQRNFPRHPDVAAAQQQVWMHDPDAAYLVANPLYIVGLSEFLLDAAKQQDNPGMEPVDEELCAMRGNKPTNRLGALPPELQLHVVSFLDSEDIMSLRQASKAFIHLPNDVWYQIVRGQMPWLWEAWEAGEIKHSSSPWTSMTANEVKAVEELRSHYTTVLSDEYGDAKTLANVLDYLLPRPPAVLDQGLLSKNNTNWYRVFKQIRTHWPRVRGLRNRARIWTDIEEVIQRIWKHDSVELP</sequence>
<organism evidence="3 4">
    <name type="scientific">Aspergillus keveii</name>
    <dbReference type="NCBI Taxonomy" id="714993"/>
    <lineage>
        <taxon>Eukaryota</taxon>
        <taxon>Fungi</taxon>
        <taxon>Dikarya</taxon>
        <taxon>Ascomycota</taxon>
        <taxon>Pezizomycotina</taxon>
        <taxon>Eurotiomycetes</taxon>
        <taxon>Eurotiomycetidae</taxon>
        <taxon>Eurotiales</taxon>
        <taxon>Aspergillaceae</taxon>
        <taxon>Aspergillus</taxon>
        <taxon>Aspergillus subgen. Nidulantes</taxon>
    </lineage>
</organism>
<evidence type="ECO:0000256" key="1">
    <source>
        <dbReference type="SAM" id="MobiDB-lite"/>
    </source>
</evidence>
<protein>
    <recommendedName>
        <fullName evidence="2">F-box domain-containing protein</fullName>
    </recommendedName>
</protein>
<reference evidence="3 4" key="1">
    <citation type="submission" date="2024-07" db="EMBL/GenBank/DDBJ databases">
        <title>Section-level genome sequencing and comparative genomics of Aspergillus sections Usti and Cavernicolus.</title>
        <authorList>
            <consortium name="Lawrence Berkeley National Laboratory"/>
            <person name="Nybo J.L."/>
            <person name="Vesth T.C."/>
            <person name="Theobald S."/>
            <person name="Frisvad J.C."/>
            <person name="Larsen T.O."/>
            <person name="Kjaerboelling I."/>
            <person name="Rothschild-Mancinelli K."/>
            <person name="Lyhne E.K."/>
            <person name="Kogle M.E."/>
            <person name="Barry K."/>
            <person name="Clum A."/>
            <person name="Na H."/>
            <person name="Ledsgaard L."/>
            <person name="Lin J."/>
            <person name="Lipzen A."/>
            <person name="Kuo A."/>
            <person name="Riley R."/>
            <person name="Mondo S."/>
            <person name="Labutti K."/>
            <person name="Haridas S."/>
            <person name="Pangalinan J."/>
            <person name="Salamov A.A."/>
            <person name="Simmons B.A."/>
            <person name="Magnuson J.K."/>
            <person name="Chen J."/>
            <person name="Drula E."/>
            <person name="Henrissat B."/>
            <person name="Wiebenga A."/>
            <person name="Lubbers R.J."/>
            <person name="Gomes A.C."/>
            <person name="Makela M.R."/>
            <person name="Stajich J."/>
            <person name="Grigoriev I.V."/>
            <person name="Mortensen U.H."/>
            <person name="De Vries R.P."/>
            <person name="Baker S.E."/>
            <person name="Andersen M.R."/>
        </authorList>
    </citation>
    <scope>NUCLEOTIDE SEQUENCE [LARGE SCALE GENOMIC DNA]</scope>
    <source>
        <strain evidence="3 4">CBS 209.92</strain>
    </source>
</reference>
<dbReference type="Pfam" id="PF00646">
    <property type="entry name" value="F-box"/>
    <property type="match status" value="1"/>
</dbReference>
<feature type="region of interest" description="Disordered" evidence="1">
    <location>
        <begin position="65"/>
        <end position="122"/>
    </location>
</feature>
<dbReference type="InterPro" id="IPR036047">
    <property type="entry name" value="F-box-like_dom_sf"/>
</dbReference>
<dbReference type="EMBL" id="JBFTWV010000061">
    <property type="protein sequence ID" value="KAL2793208.1"/>
    <property type="molecule type" value="Genomic_DNA"/>
</dbReference>
<keyword evidence="4" id="KW-1185">Reference proteome</keyword>
<evidence type="ECO:0000313" key="4">
    <source>
        <dbReference type="Proteomes" id="UP001610563"/>
    </source>
</evidence>
<evidence type="ECO:0000259" key="2">
    <source>
        <dbReference type="PROSITE" id="PS50181"/>
    </source>
</evidence>
<feature type="compositionally biased region" description="Acidic residues" evidence="1">
    <location>
        <begin position="112"/>
        <end position="122"/>
    </location>
</feature>
<comment type="caution">
    <text evidence="3">The sequence shown here is derived from an EMBL/GenBank/DDBJ whole genome shotgun (WGS) entry which is preliminary data.</text>
</comment>
<name>A0ABR4G2G3_9EURO</name>
<accession>A0ABR4G2G3</accession>
<dbReference type="InterPro" id="IPR001810">
    <property type="entry name" value="F-box_dom"/>
</dbReference>
<dbReference type="PROSITE" id="PS50181">
    <property type="entry name" value="FBOX"/>
    <property type="match status" value="1"/>
</dbReference>
<gene>
    <name evidence="3" type="ORF">BJX66DRAFT_306573</name>
</gene>
<dbReference type="Gene3D" id="1.20.1280.50">
    <property type="match status" value="1"/>
</dbReference>
<dbReference type="SUPFAM" id="SSF81383">
    <property type="entry name" value="F-box domain"/>
    <property type="match status" value="1"/>
</dbReference>
<evidence type="ECO:0000313" key="3">
    <source>
        <dbReference type="EMBL" id="KAL2793208.1"/>
    </source>
</evidence>
<proteinExistence type="predicted"/>
<feature type="domain" description="F-box" evidence="2">
    <location>
        <begin position="397"/>
        <end position="441"/>
    </location>
</feature>